<comment type="caution">
    <text evidence="1">The sequence shown here is derived from an EMBL/GenBank/DDBJ whole genome shotgun (WGS) entry which is preliminary data.</text>
</comment>
<dbReference type="AlphaFoldDB" id="A0A811U3S1"/>
<accession>A0A811U3S1</accession>
<proteinExistence type="predicted"/>
<dbReference type="Proteomes" id="UP000606786">
    <property type="component" value="Unassembled WGS sequence"/>
</dbReference>
<evidence type="ECO:0000313" key="1">
    <source>
        <dbReference type="EMBL" id="CAD6992677.1"/>
    </source>
</evidence>
<protein>
    <submittedName>
        <fullName evidence="1">(Mediterranean fruit fly) hypothetical protein</fullName>
    </submittedName>
</protein>
<name>A0A811U3S1_CERCA</name>
<evidence type="ECO:0000313" key="2">
    <source>
        <dbReference type="Proteomes" id="UP000606786"/>
    </source>
</evidence>
<dbReference type="EMBL" id="CAJHJT010000001">
    <property type="protein sequence ID" value="CAD6992677.1"/>
    <property type="molecule type" value="Genomic_DNA"/>
</dbReference>
<gene>
    <name evidence="1" type="ORF">CCAP1982_LOCUS1522</name>
</gene>
<keyword evidence="2" id="KW-1185">Reference proteome</keyword>
<reference evidence="1" key="1">
    <citation type="submission" date="2020-11" db="EMBL/GenBank/DDBJ databases">
        <authorList>
            <person name="Whitehead M."/>
        </authorList>
    </citation>
    <scope>NUCLEOTIDE SEQUENCE</scope>
    <source>
        <strain evidence="1">EGII</strain>
    </source>
</reference>
<sequence>MAVCVIAAGQLGTHSVLLYLRRYQSHCFLHSFLPSCCKRVKESFYRSPLICVQHPLNANTTSRATYQTCGPNWSAHLVNYLIVTPYWAFLFSIGRSCCDHKLTAFICLDFKEVKQFSLDTHAATYSLLASLRSSLLIIVVISNAVVCGKQVGSGINGYTLIKTASMVCVY</sequence>
<organism evidence="1 2">
    <name type="scientific">Ceratitis capitata</name>
    <name type="common">Mediterranean fruit fly</name>
    <name type="synonym">Tephritis capitata</name>
    <dbReference type="NCBI Taxonomy" id="7213"/>
    <lineage>
        <taxon>Eukaryota</taxon>
        <taxon>Metazoa</taxon>
        <taxon>Ecdysozoa</taxon>
        <taxon>Arthropoda</taxon>
        <taxon>Hexapoda</taxon>
        <taxon>Insecta</taxon>
        <taxon>Pterygota</taxon>
        <taxon>Neoptera</taxon>
        <taxon>Endopterygota</taxon>
        <taxon>Diptera</taxon>
        <taxon>Brachycera</taxon>
        <taxon>Muscomorpha</taxon>
        <taxon>Tephritoidea</taxon>
        <taxon>Tephritidae</taxon>
        <taxon>Ceratitis</taxon>
        <taxon>Ceratitis</taxon>
    </lineage>
</organism>